<accession>B0SLX3</accession>
<evidence type="ECO:0000313" key="2">
    <source>
        <dbReference type="Proteomes" id="UP000001847"/>
    </source>
</evidence>
<dbReference type="AlphaFoldDB" id="B0SLX3"/>
<proteinExistence type="predicted"/>
<reference evidence="1 2" key="1">
    <citation type="journal article" date="2008" name="PLoS ONE">
        <title>Genome sequence of the saprophyte Leptospira biflexa provides insights into the evolution of Leptospira and the pathogenesis of leptospirosis.</title>
        <authorList>
            <person name="Picardeau M."/>
            <person name="Bulach D.M."/>
            <person name="Bouchier C."/>
            <person name="Zuerner R.L."/>
            <person name="Zidane N."/>
            <person name="Wilson P.J."/>
            <person name="Creno S."/>
            <person name="Kuczek E.S."/>
            <person name="Bommezzadri S."/>
            <person name="Davis J.C."/>
            <person name="McGrath A."/>
            <person name="Johnson M.J."/>
            <person name="Boursaux-Eude C."/>
            <person name="Seemann T."/>
            <person name="Rouy Z."/>
            <person name="Coppel R.L."/>
            <person name="Rood J.I."/>
            <person name="Lajus A."/>
            <person name="Davies J.K."/>
            <person name="Medigue C."/>
            <person name="Adler B."/>
        </authorList>
    </citation>
    <scope>NUCLEOTIDE SEQUENCE [LARGE SCALE GENOMIC DNA]</scope>
    <source>
        <strain evidence="2">Patoc 1 / ATCC 23582 / Paris</strain>
    </source>
</reference>
<dbReference type="KEGG" id="lbi:LEPBI_I0900"/>
<name>B0SLX3_LEPBP</name>
<dbReference type="STRING" id="456481.LEPBI_I0900"/>
<dbReference type="HOGENOM" id="CLU_3235487_0_0_12"/>
<protein>
    <submittedName>
        <fullName evidence="1">Uncharacterized protein</fullName>
    </submittedName>
</protein>
<evidence type="ECO:0000313" key="1">
    <source>
        <dbReference type="EMBL" id="ABZ97025.1"/>
    </source>
</evidence>
<keyword evidence="2" id="KW-1185">Reference proteome</keyword>
<gene>
    <name evidence="1" type="ordered locus">LEPBI_I0900</name>
</gene>
<organism evidence="1 2">
    <name type="scientific">Leptospira biflexa serovar Patoc (strain Patoc 1 / ATCC 23582 / Paris)</name>
    <dbReference type="NCBI Taxonomy" id="456481"/>
    <lineage>
        <taxon>Bacteria</taxon>
        <taxon>Pseudomonadati</taxon>
        <taxon>Spirochaetota</taxon>
        <taxon>Spirochaetia</taxon>
        <taxon>Leptospirales</taxon>
        <taxon>Leptospiraceae</taxon>
        <taxon>Leptospira</taxon>
    </lineage>
</organism>
<dbReference type="Proteomes" id="UP000001847">
    <property type="component" value="Chromosome I"/>
</dbReference>
<dbReference type="EMBL" id="CP000786">
    <property type="protein sequence ID" value="ABZ97025.1"/>
    <property type="molecule type" value="Genomic_DNA"/>
</dbReference>
<sequence>MVITPGDYGEKAIPVPIPNTEVKLLIADGTIGFAQWESRTLPG</sequence>